<protein>
    <submittedName>
        <fullName evidence="1">Uncharacterized protein</fullName>
    </submittedName>
</protein>
<evidence type="ECO:0000313" key="1">
    <source>
        <dbReference type="EMBL" id="KAJ6262114.1"/>
    </source>
</evidence>
<accession>A0AAD6J1Y6</accession>
<gene>
    <name evidence="1" type="ORF">Dda_2919</name>
</gene>
<proteinExistence type="predicted"/>
<keyword evidence="2" id="KW-1185">Reference proteome</keyword>
<sequence length="76" mass="8218">MSAWNNPTGAPLNISIQETRTVSGTGSPVLSGNVERHVRNDIVNHFPQPQSGSMPPSKSDSCLVVAYVCQLYNAYQ</sequence>
<reference evidence="1" key="1">
    <citation type="submission" date="2023-01" db="EMBL/GenBank/DDBJ databases">
        <title>The chitinases involved in constricting ring structure development in the nematode-trapping fungus Drechslerella dactyloides.</title>
        <authorList>
            <person name="Wang R."/>
            <person name="Zhang L."/>
            <person name="Tang P."/>
            <person name="Li S."/>
            <person name="Liang L."/>
        </authorList>
    </citation>
    <scope>NUCLEOTIDE SEQUENCE</scope>
    <source>
        <strain evidence="1">YMF1.00031</strain>
    </source>
</reference>
<dbReference type="Proteomes" id="UP001221413">
    <property type="component" value="Unassembled WGS sequence"/>
</dbReference>
<dbReference type="AlphaFoldDB" id="A0AAD6J1Y6"/>
<evidence type="ECO:0000313" key="2">
    <source>
        <dbReference type="Proteomes" id="UP001221413"/>
    </source>
</evidence>
<dbReference type="EMBL" id="JAQGDS010000003">
    <property type="protein sequence ID" value="KAJ6262114.1"/>
    <property type="molecule type" value="Genomic_DNA"/>
</dbReference>
<comment type="caution">
    <text evidence="1">The sequence shown here is derived from an EMBL/GenBank/DDBJ whole genome shotgun (WGS) entry which is preliminary data.</text>
</comment>
<organism evidence="1 2">
    <name type="scientific">Drechslerella dactyloides</name>
    <name type="common">Nematode-trapping fungus</name>
    <name type="synonym">Arthrobotrys dactyloides</name>
    <dbReference type="NCBI Taxonomy" id="74499"/>
    <lineage>
        <taxon>Eukaryota</taxon>
        <taxon>Fungi</taxon>
        <taxon>Dikarya</taxon>
        <taxon>Ascomycota</taxon>
        <taxon>Pezizomycotina</taxon>
        <taxon>Orbiliomycetes</taxon>
        <taxon>Orbiliales</taxon>
        <taxon>Orbiliaceae</taxon>
        <taxon>Drechslerella</taxon>
    </lineage>
</organism>
<name>A0AAD6J1Y6_DREDA</name>